<dbReference type="Proteomes" id="UP000265020">
    <property type="component" value="Unassembled WGS sequence"/>
</dbReference>
<dbReference type="InterPro" id="IPR027417">
    <property type="entry name" value="P-loop_NTPase"/>
</dbReference>
<accession>A0A3Q2CZ93</accession>
<dbReference type="SUPFAM" id="SSF52540">
    <property type="entry name" value="P-loop containing nucleoside triphosphate hydrolases"/>
    <property type="match status" value="1"/>
</dbReference>
<dbReference type="GeneTree" id="ENSGT00940000177393"/>
<dbReference type="OMA" id="TEYINYH"/>
<evidence type="ECO:0000313" key="2">
    <source>
        <dbReference type="Proteomes" id="UP000265020"/>
    </source>
</evidence>
<dbReference type="Ensembl" id="ENSCVAT00000018169.1">
    <property type="protein sequence ID" value="ENSCVAP00000011242.1"/>
    <property type="gene ID" value="ENSCVAG00000013484.1"/>
</dbReference>
<dbReference type="AlphaFoldDB" id="A0A3Q2CZ93"/>
<dbReference type="Gene3D" id="3.40.50.300">
    <property type="entry name" value="P-loop containing nucleotide triphosphate hydrolases"/>
    <property type="match status" value="1"/>
</dbReference>
<organism evidence="1 2">
    <name type="scientific">Cyprinodon variegatus</name>
    <name type="common">Sheepshead minnow</name>
    <dbReference type="NCBI Taxonomy" id="28743"/>
    <lineage>
        <taxon>Eukaryota</taxon>
        <taxon>Metazoa</taxon>
        <taxon>Chordata</taxon>
        <taxon>Craniata</taxon>
        <taxon>Vertebrata</taxon>
        <taxon>Euteleostomi</taxon>
        <taxon>Actinopterygii</taxon>
        <taxon>Neopterygii</taxon>
        <taxon>Teleostei</taxon>
        <taxon>Neoteleostei</taxon>
        <taxon>Acanthomorphata</taxon>
        <taxon>Ovalentaria</taxon>
        <taxon>Atherinomorphae</taxon>
        <taxon>Cyprinodontiformes</taxon>
        <taxon>Cyprinodontidae</taxon>
        <taxon>Cyprinodon</taxon>
    </lineage>
</organism>
<evidence type="ECO:0008006" key="3">
    <source>
        <dbReference type="Google" id="ProtNLM"/>
    </source>
</evidence>
<sequence length="50" mass="5596">MSSSKLIEYRGLLLPPQAHNAESLEFAQKFSVEDSDVFIVTYPKSGKLHS</sequence>
<name>A0A3Q2CZ93_CYPVA</name>
<reference evidence="1" key="1">
    <citation type="submission" date="2025-08" db="UniProtKB">
        <authorList>
            <consortium name="Ensembl"/>
        </authorList>
    </citation>
    <scope>IDENTIFICATION</scope>
</reference>
<reference evidence="1" key="2">
    <citation type="submission" date="2025-09" db="UniProtKB">
        <authorList>
            <consortium name="Ensembl"/>
        </authorList>
    </citation>
    <scope>IDENTIFICATION</scope>
</reference>
<keyword evidence="2" id="KW-1185">Reference proteome</keyword>
<proteinExistence type="predicted"/>
<evidence type="ECO:0000313" key="1">
    <source>
        <dbReference type="Ensembl" id="ENSCVAP00000011242.1"/>
    </source>
</evidence>
<protein>
    <recommendedName>
        <fullName evidence="3">Sulfotransferase</fullName>
    </recommendedName>
</protein>
<dbReference type="STRING" id="28743.ENSCVAP00000011242"/>